<keyword evidence="2" id="KW-1185">Reference proteome</keyword>
<name>A0A835YRG3_9STRA</name>
<dbReference type="InterPro" id="IPR027246">
    <property type="entry name" value="Porin_Euk/Tom40"/>
</dbReference>
<reference evidence="1" key="1">
    <citation type="submission" date="2021-02" db="EMBL/GenBank/DDBJ databases">
        <title>First Annotated Genome of the Yellow-green Alga Tribonema minus.</title>
        <authorList>
            <person name="Mahan K.M."/>
        </authorList>
    </citation>
    <scope>NUCLEOTIDE SEQUENCE</scope>
    <source>
        <strain evidence="1">UTEX B ZZ1240</strain>
    </source>
</reference>
<proteinExistence type="predicted"/>
<gene>
    <name evidence="1" type="ORF">JKP88DRAFT_81206</name>
</gene>
<dbReference type="GO" id="GO:0005741">
    <property type="term" value="C:mitochondrial outer membrane"/>
    <property type="evidence" value="ECO:0007669"/>
    <property type="project" value="InterPro"/>
</dbReference>
<organism evidence="1 2">
    <name type="scientific">Tribonema minus</name>
    <dbReference type="NCBI Taxonomy" id="303371"/>
    <lineage>
        <taxon>Eukaryota</taxon>
        <taxon>Sar</taxon>
        <taxon>Stramenopiles</taxon>
        <taxon>Ochrophyta</taxon>
        <taxon>PX clade</taxon>
        <taxon>Xanthophyceae</taxon>
        <taxon>Tribonematales</taxon>
        <taxon>Tribonemataceae</taxon>
        <taxon>Tribonema</taxon>
    </lineage>
</organism>
<sequence>MSPPPFYKDLTKAVSDLLTDDYSLKNTLKLKHTTPHAVAFTAENEHKGASGVAGKLQLKYAHKPSGFSLDKVVLGPDGGTSVECSLAGVAEGLKLTAKINDAIKGDVGTEFVGARMALKTEVNTELTKITSSATAAYDGVNAGGIVIAKLPGDKPAALSDYNAGLSYGGTGWFTALTTSNKMATYNVSASYAPAANLTTAVLASTTPESGAQTVTVGLKYQCNPATVLRAKMTSEGMVHAAMQNKCCEGVSVGVATEMNTKDMQPKFGFNCTLG</sequence>
<accession>A0A835YRG3</accession>
<protein>
    <submittedName>
        <fullName evidence="1">Voltage dependent anion channel</fullName>
    </submittedName>
</protein>
<dbReference type="EMBL" id="JAFCMP010000516">
    <property type="protein sequence ID" value="KAG5178295.1"/>
    <property type="molecule type" value="Genomic_DNA"/>
</dbReference>
<evidence type="ECO:0000313" key="1">
    <source>
        <dbReference type="EMBL" id="KAG5178295.1"/>
    </source>
</evidence>
<comment type="caution">
    <text evidence="1">The sequence shown here is derived from an EMBL/GenBank/DDBJ whole genome shotgun (WGS) entry which is preliminary data.</text>
</comment>
<dbReference type="PANTHER" id="PTHR11743">
    <property type="entry name" value="VOLTAGE-DEPENDENT ANION-SELECTIVE CHANNEL"/>
    <property type="match status" value="1"/>
</dbReference>
<dbReference type="PANTHER" id="PTHR11743:SF70">
    <property type="entry name" value="GH26960P-RELATED"/>
    <property type="match status" value="1"/>
</dbReference>
<dbReference type="InterPro" id="IPR001925">
    <property type="entry name" value="Porin_Euk"/>
</dbReference>
<dbReference type="OrthoDB" id="7827681at2759"/>
<dbReference type="Pfam" id="PF01459">
    <property type="entry name" value="Porin_3"/>
    <property type="match status" value="1"/>
</dbReference>
<dbReference type="Gene3D" id="2.40.160.10">
    <property type="entry name" value="Porin"/>
    <property type="match status" value="1"/>
</dbReference>
<dbReference type="Proteomes" id="UP000664859">
    <property type="component" value="Unassembled WGS sequence"/>
</dbReference>
<dbReference type="GO" id="GO:0008308">
    <property type="term" value="F:voltage-gated monoatomic anion channel activity"/>
    <property type="evidence" value="ECO:0007669"/>
    <property type="project" value="InterPro"/>
</dbReference>
<dbReference type="AlphaFoldDB" id="A0A835YRG3"/>
<dbReference type="InterPro" id="IPR023614">
    <property type="entry name" value="Porin_dom_sf"/>
</dbReference>
<evidence type="ECO:0000313" key="2">
    <source>
        <dbReference type="Proteomes" id="UP000664859"/>
    </source>
</evidence>